<gene>
    <name evidence="2" type="ORF">BTT61001_02704</name>
</gene>
<dbReference type="Proteomes" id="UP000195991">
    <property type="component" value="Unassembled WGS sequence"/>
</dbReference>
<protein>
    <submittedName>
        <fullName evidence="2">Uncharacterized protein</fullName>
    </submittedName>
</protein>
<evidence type="ECO:0000256" key="1">
    <source>
        <dbReference type="SAM" id="MobiDB-lite"/>
    </source>
</evidence>
<evidence type="ECO:0000313" key="2">
    <source>
        <dbReference type="EMBL" id="SCC35444.1"/>
    </source>
</evidence>
<dbReference type="EMBL" id="FMBI01000029">
    <property type="protein sequence ID" value="SCC35444.1"/>
    <property type="molecule type" value="Genomic_DNA"/>
</dbReference>
<evidence type="ECO:0000313" key="3">
    <source>
        <dbReference type="Proteomes" id="UP000195991"/>
    </source>
</evidence>
<proteinExistence type="predicted"/>
<feature type="region of interest" description="Disordered" evidence="1">
    <location>
        <begin position="1"/>
        <end position="33"/>
    </location>
</feature>
<feature type="compositionally biased region" description="Basic and acidic residues" evidence="1">
    <location>
        <begin position="1"/>
        <end position="22"/>
    </location>
</feature>
<organism evidence="2 3">
    <name type="scientific">Bacillus thuringiensis</name>
    <dbReference type="NCBI Taxonomy" id="1428"/>
    <lineage>
        <taxon>Bacteria</taxon>
        <taxon>Bacillati</taxon>
        <taxon>Bacillota</taxon>
        <taxon>Bacilli</taxon>
        <taxon>Bacillales</taxon>
        <taxon>Bacillaceae</taxon>
        <taxon>Bacillus</taxon>
        <taxon>Bacillus cereus group</taxon>
    </lineage>
</organism>
<accession>A0A1C4DVM5</accession>
<dbReference type="AlphaFoldDB" id="A0A1C4DVM5"/>
<sequence>MKTCGERAEKLQSIVRPDEKSRRTGKLAKGVCL</sequence>
<reference evidence="2 3" key="1">
    <citation type="submission" date="2016-08" db="EMBL/GenBank/DDBJ databases">
        <authorList>
            <person name="Seilhamer J.J."/>
        </authorList>
    </citation>
    <scope>NUCLEOTIDE SEQUENCE [LARGE SCALE GENOMIC DNA]</scope>
    <source>
        <strain evidence="2 3">IEBC_T61001</strain>
    </source>
</reference>
<name>A0A1C4DVM5_BACTU</name>